<dbReference type="InterPro" id="IPR036490">
    <property type="entry name" value="ThsB_TIR-like_sf"/>
</dbReference>
<gene>
    <name evidence="2" type="ORF">EWV88_20800</name>
</gene>
<evidence type="ECO:0000313" key="2">
    <source>
        <dbReference type="EMBL" id="TRV18442.1"/>
    </source>
</evidence>
<dbReference type="SUPFAM" id="SSF52206">
    <property type="entry name" value="Hypothetical protein MTH538"/>
    <property type="match status" value="1"/>
</dbReference>
<evidence type="ECO:0000313" key="3">
    <source>
        <dbReference type="Proteomes" id="UP000318616"/>
    </source>
</evidence>
<comment type="caution">
    <text evidence="2">The sequence shown here is derived from an EMBL/GenBank/DDBJ whole genome shotgun (WGS) entry which is preliminary data.</text>
</comment>
<dbReference type="Proteomes" id="UP000318616">
    <property type="component" value="Unassembled WGS sequence"/>
</dbReference>
<reference evidence="2 3" key="1">
    <citation type="submission" date="2019-01" db="EMBL/GenBank/DDBJ databases">
        <title>Coherence of Microcystis species and biogeography revealed through population genomics.</title>
        <authorList>
            <person name="Perez-Carrascal O.M."/>
            <person name="Terrat Y."/>
            <person name="Giani A."/>
            <person name="Fortin N."/>
            <person name="Tromas N."/>
            <person name="Shapiro B.J."/>
        </authorList>
    </citation>
    <scope>NUCLEOTIDE SEQUENCE [LARGE SCALE GENOMIC DNA]</scope>
    <source>
        <strain evidence="2">Mw_MB_S_20031200_S109D</strain>
    </source>
</reference>
<protein>
    <submittedName>
        <fullName evidence="2">Molecular chaperone Tir</fullName>
    </submittedName>
</protein>
<proteinExistence type="predicted"/>
<dbReference type="EMBL" id="SFAP01000260">
    <property type="protein sequence ID" value="TRV18442.1"/>
    <property type="molecule type" value="Genomic_DNA"/>
</dbReference>
<accession>A0A552LE02</accession>
<dbReference type="AlphaFoldDB" id="A0A552LE02"/>
<dbReference type="InterPro" id="IPR015032">
    <property type="entry name" value="ThsB__TIR-like_domain"/>
</dbReference>
<organism evidence="2 3">
    <name type="scientific">Microcystis wesenbergii Mw_MB_S_20031200_S109D</name>
    <dbReference type="NCBI Taxonomy" id="2486241"/>
    <lineage>
        <taxon>Bacteria</taxon>
        <taxon>Bacillati</taxon>
        <taxon>Cyanobacteriota</taxon>
        <taxon>Cyanophyceae</taxon>
        <taxon>Oscillatoriophycideae</taxon>
        <taxon>Chroococcales</taxon>
        <taxon>Microcystaceae</taxon>
        <taxon>Microcystis</taxon>
    </lineage>
</organism>
<dbReference type="Pfam" id="PF08937">
    <property type="entry name" value="ThsB_TIR"/>
    <property type="match status" value="1"/>
</dbReference>
<sequence length="159" mass="18084">MGREIFYSFHFDNDVMRVQLVRNMGVVEGNTPVSPNTWEEVKKKGDAAVEKWIDDNMSGKSCVIVLIGTETHKRPWVRHEIKKAWQERKGLLGIHIHNLNCPNNGKCAKGLNPFDQFTFKAGDKIVTPKVYDPKASDAYNDIAANLSDWVETAINQRKN</sequence>
<evidence type="ECO:0000259" key="1">
    <source>
        <dbReference type="Pfam" id="PF08937"/>
    </source>
</evidence>
<feature type="domain" description="Thoeris protein ThsB TIR-like" evidence="1">
    <location>
        <begin position="6"/>
        <end position="99"/>
    </location>
</feature>
<dbReference type="Gene3D" id="3.40.50.9200">
    <property type="entry name" value="Hypothetical protein MTH538"/>
    <property type="match status" value="1"/>
</dbReference>
<name>A0A552LE02_9CHRO</name>